<name>A0AAW0J106_QUESU</name>
<evidence type="ECO:0000313" key="2">
    <source>
        <dbReference type="Proteomes" id="UP000237347"/>
    </source>
</evidence>
<organism evidence="1 2">
    <name type="scientific">Quercus suber</name>
    <name type="common">Cork oak</name>
    <dbReference type="NCBI Taxonomy" id="58331"/>
    <lineage>
        <taxon>Eukaryota</taxon>
        <taxon>Viridiplantae</taxon>
        <taxon>Streptophyta</taxon>
        <taxon>Embryophyta</taxon>
        <taxon>Tracheophyta</taxon>
        <taxon>Spermatophyta</taxon>
        <taxon>Magnoliopsida</taxon>
        <taxon>eudicotyledons</taxon>
        <taxon>Gunneridae</taxon>
        <taxon>Pentapetalae</taxon>
        <taxon>rosids</taxon>
        <taxon>fabids</taxon>
        <taxon>Fagales</taxon>
        <taxon>Fagaceae</taxon>
        <taxon>Quercus</taxon>
    </lineage>
</organism>
<dbReference type="AlphaFoldDB" id="A0AAW0J106"/>
<comment type="caution">
    <text evidence="1">The sequence shown here is derived from an EMBL/GenBank/DDBJ whole genome shotgun (WGS) entry which is preliminary data.</text>
</comment>
<gene>
    <name evidence="1" type="ORF">CFP56_038947</name>
</gene>
<sequence length="55" mass="6262">MVAHLRQVSAHPQLICLHVDHHLPSLGPRTSMILMKSGRRMKENNVRCMVLALSF</sequence>
<keyword evidence="2" id="KW-1185">Reference proteome</keyword>
<protein>
    <submittedName>
        <fullName evidence="1">Uncharacterized protein</fullName>
    </submittedName>
</protein>
<proteinExistence type="predicted"/>
<dbReference type="Proteomes" id="UP000237347">
    <property type="component" value="Unassembled WGS sequence"/>
</dbReference>
<accession>A0AAW0J106</accession>
<reference evidence="1 2" key="1">
    <citation type="journal article" date="2018" name="Sci. Data">
        <title>The draft genome sequence of cork oak.</title>
        <authorList>
            <person name="Ramos A.M."/>
            <person name="Usie A."/>
            <person name="Barbosa P."/>
            <person name="Barros P.M."/>
            <person name="Capote T."/>
            <person name="Chaves I."/>
            <person name="Simoes F."/>
            <person name="Abreu I."/>
            <person name="Carrasquinho I."/>
            <person name="Faro C."/>
            <person name="Guimaraes J.B."/>
            <person name="Mendonca D."/>
            <person name="Nobrega F."/>
            <person name="Rodrigues L."/>
            <person name="Saibo N.J.M."/>
            <person name="Varela M.C."/>
            <person name="Egas C."/>
            <person name="Matos J."/>
            <person name="Miguel C.M."/>
            <person name="Oliveira M.M."/>
            <person name="Ricardo C.P."/>
            <person name="Goncalves S."/>
        </authorList>
    </citation>
    <scope>NUCLEOTIDE SEQUENCE [LARGE SCALE GENOMIC DNA]</scope>
    <source>
        <strain evidence="2">cv. HL8</strain>
    </source>
</reference>
<evidence type="ECO:0000313" key="1">
    <source>
        <dbReference type="EMBL" id="KAK7820392.1"/>
    </source>
</evidence>
<dbReference type="EMBL" id="PKMF04000742">
    <property type="protein sequence ID" value="KAK7820392.1"/>
    <property type="molecule type" value="Genomic_DNA"/>
</dbReference>